<dbReference type="GO" id="GO:0016567">
    <property type="term" value="P:protein ubiquitination"/>
    <property type="evidence" value="ECO:0007669"/>
    <property type="project" value="InterPro"/>
</dbReference>
<protein>
    <recommendedName>
        <fullName evidence="7">RING-type domain-containing protein</fullName>
    </recommendedName>
</protein>
<dbReference type="GO" id="GO:0004842">
    <property type="term" value="F:ubiquitin-protein transferase activity"/>
    <property type="evidence" value="ECO:0007669"/>
    <property type="project" value="InterPro"/>
</dbReference>
<dbReference type="Gene3D" id="1.20.120.1750">
    <property type="match status" value="1"/>
</dbReference>
<name>A0A9P5JUZ3_9AGAM</name>
<keyword evidence="2" id="KW-0479">Metal-binding</keyword>
<organism evidence="8 9">
    <name type="scientific">Russula ochroleuca</name>
    <dbReference type="NCBI Taxonomy" id="152965"/>
    <lineage>
        <taxon>Eukaryota</taxon>
        <taxon>Fungi</taxon>
        <taxon>Dikarya</taxon>
        <taxon>Basidiomycota</taxon>
        <taxon>Agaricomycotina</taxon>
        <taxon>Agaricomycetes</taxon>
        <taxon>Russulales</taxon>
        <taxon>Russulaceae</taxon>
        <taxon>Russula</taxon>
    </lineage>
</organism>
<comment type="caution">
    <text evidence="8">The sequence shown here is derived from an EMBL/GenBank/DDBJ whole genome shotgun (WGS) entry which is preliminary data.</text>
</comment>
<feature type="domain" description="RING-type" evidence="7">
    <location>
        <begin position="1"/>
        <end position="69"/>
    </location>
</feature>
<keyword evidence="6" id="KW-0862">Zinc</keyword>
<dbReference type="PANTHER" id="PTHR11685">
    <property type="entry name" value="RBR FAMILY RING FINGER AND IBR DOMAIN-CONTAINING"/>
    <property type="match status" value="1"/>
</dbReference>
<keyword evidence="1" id="KW-0808">Transferase</keyword>
<reference evidence="8" key="1">
    <citation type="submission" date="2019-10" db="EMBL/GenBank/DDBJ databases">
        <authorList>
            <consortium name="DOE Joint Genome Institute"/>
            <person name="Kuo A."/>
            <person name="Miyauchi S."/>
            <person name="Kiss E."/>
            <person name="Drula E."/>
            <person name="Kohler A."/>
            <person name="Sanchez-Garcia M."/>
            <person name="Andreopoulos B."/>
            <person name="Barry K.W."/>
            <person name="Bonito G."/>
            <person name="Buee M."/>
            <person name="Carver A."/>
            <person name="Chen C."/>
            <person name="Cichocki N."/>
            <person name="Clum A."/>
            <person name="Culley D."/>
            <person name="Crous P.W."/>
            <person name="Fauchery L."/>
            <person name="Girlanda M."/>
            <person name="Hayes R."/>
            <person name="Keri Z."/>
            <person name="LaButti K."/>
            <person name="Lipzen A."/>
            <person name="Lombard V."/>
            <person name="Magnuson J."/>
            <person name="Maillard F."/>
            <person name="Morin E."/>
            <person name="Murat C."/>
            <person name="Nolan M."/>
            <person name="Ohm R."/>
            <person name="Pangilinan J."/>
            <person name="Pereira M."/>
            <person name="Perotto S."/>
            <person name="Peter M."/>
            <person name="Riley R."/>
            <person name="Sitrit Y."/>
            <person name="Stielow B."/>
            <person name="Szollosi G."/>
            <person name="Zifcakova L."/>
            <person name="Stursova M."/>
            <person name="Spatafora J.W."/>
            <person name="Tedersoo L."/>
            <person name="Vaario L.-M."/>
            <person name="Yamada A."/>
            <person name="Yan M."/>
            <person name="Wang P."/>
            <person name="Xu J."/>
            <person name="Bruns T."/>
            <person name="Baldrian P."/>
            <person name="Vilgalys R."/>
            <person name="Henrissat B."/>
            <person name="Grigoriev I.V."/>
            <person name="Hibbett D."/>
            <person name="Nagy L.G."/>
            <person name="Martin F.M."/>
        </authorList>
    </citation>
    <scope>NUCLEOTIDE SEQUENCE</scope>
    <source>
        <strain evidence="8">Prilba</strain>
    </source>
</reference>
<accession>A0A9P5JUZ3</accession>
<keyword evidence="5" id="KW-0833">Ubl conjugation pathway</keyword>
<evidence type="ECO:0000313" key="8">
    <source>
        <dbReference type="EMBL" id="KAF8465628.1"/>
    </source>
</evidence>
<dbReference type="EMBL" id="WHVB01000046">
    <property type="protein sequence ID" value="KAF8465628.1"/>
    <property type="molecule type" value="Genomic_DNA"/>
</dbReference>
<reference evidence="8" key="2">
    <citation type="journal article" date="2020" name="Nat. Commun.">
        <title>Large-scale genome sequencing of mycorrhizal fungi provides insights into the early evolution of symbiotic traits.</title>
        <authorList>
            <person name="Miyauchi S."/>
            <person name="Kiss E."/>
            <person name="Kuo A."/>
            <person name="Drula E."/>
            <person name="Kohler A."/>
            <person name="Sanchez-Garcia M."/>
            <person name="Morin E."/>
            <person name="Andreopoulos B."/>
            <person name="Barry K.W."/>
            <person name="Bonito G."/>
            <person name="Buee M."/>
            <person name="Carver A."/>
            <person name="Chen C."/>
            <person name="Cichocki N."/>
            <person name="Clum A."/>
            <person name="Culley D."/>
            <person name="Crous P.W."/>
            <person name="Fauchery L."/>
            <person name="Girlanda M."/>
            <person name="Hayes R.D."/>
            <person name="Keri Z."/>
            <person name="LaButti K."/>
            <person name="Lipzen A."/>
            <person name="Lombard V."/>
            <person name="Magnuson J."/>
            <person name="Maillard F."/>
            <person name="Murat C."/>
            <person name="Nolan M."/>
            <person name="Ohm R.A."/>
            <person name="Pangilinan J."/>
            <person name="Pereira M.F."/>
            <person name="Perotto S."/>
            <person name="Peter M."/>
            <person name="Pfister S."/>
            <person name="Riley R."/>
            <person name="Sitrit Y."/>
            <person name="Stielow J.B."/>
            <person name="Szollosi G."/>
            <person name="Zifcakova L."/>
            <person name="Stursova M."/>
            <person name="Spatafora J.W."/>
            <person name="Tedersoo L."/>
            <person name="Vaario L.M."/>
            <person name="Yamada A."/>
            <person name="Yan M."/>
            <person name="Wang P."/>
            <person name="Xu J."/>
            <person name="Bruns T."/>
            <person name="Baldrian P."/>
            <person name="Vilgalys R."/>
            <person name="Dunand C."/>
            <person name="Henrissat B."/>
            <person name="Grigoriev I.V."/>
            <person name="Hibbett D."/>
            <person name="Nagy L.G."/>
            <person name="Martin F.M."/>
        </authorList>
    </citation>
    <scope>NUCLEOTIDE SEQUENCE</scope>
    <source>
        <strain evidence="8">Prilba</strain>
    </source>
</reference>
<dbReference type="OrthoDB" id="1431934at2759"/>
<evidence type="ECO:0000313" key="9">
    <source>
        <dbReference type="Proteomes" id="UP000759537"/>
    </source>
</evidence>
<dbReference type="InterPro" id="IPR031127">
    <property type="entry name" value="E3_UB_ligase_RBR"/>
</dbReference>
<sequence length="73" mass="8338">MKRRGWKYCPTCKTPIQKRSGCNHMSCPSPACNTHFCYICGCLIVKSTLRQEIEGATSAHYRKNCQLFDVHAK</sequence>
<evidence type="ECO:0000256" key="6">
    <source>
        <dbReference type="ARBA" id="ARBA00022833"/>
    </source>
</evidence>
<keyword evidence="3" id="KW-0677">Repeat</keyword>
<evidence type="ECO:0000256" key="2">
    <source>
        <dbReference type="ARBA" id="ARBA00022723"/>
    </source>
</evidence>
<dbReference type="Pfam" id="PF22191">
    <property type="entry name" value="IBR_1"/>
    <property type="match status" value="1"/>
</dbReference>
<dbReference type="Proteomes" id="UP000759537">
    <property type="component" value="Unassembled WGS sequence"/>
</dbReference>
<dbReference type="GO" id="GO:0008270">
    <property type="term" value="F:zinc ion binding"/>
    <property type="evidence" value="ECO:0007669"/>
    <property type="project" value="UniProtKB-KW"/>
</dbReference>
<evidence type="ECO:0000256" key="1">
    <source>
        <dbReference type="ARBA" id="ARBA00022679"/>
    </source>
</evidence>
<evidence type="ECO:0000259" key="7">
    <source>
        <dbReference type="PROSITE" id="PS51873"/>
    </source>
</evidence>
<keyword evidence="4" id="KW-0863">Zinc-finger</keyword>
<dbReference type="AlphaFoldDB" id="A0A9P5JUZ3"/>
<keyword evidence="9" id="KW-1185">Reference proteome</keyword>
<evidence type="ECO:0000256" key="4">
    <source>
        <dbReference type="ARBA" id="ARBA00022771"/>
    </source>
</evidence>
<evidence type="ECO:0000256" key="5">
    <source>
        <dbReference type="ARBA" id="ARBA00022786"/>
    </source>
</evidence>
<dbReference type="SUPFAM" id="SSF57850">
    <property type="entry name" value="RING/U-box"/>
    <property type="match status" value="1"/>
</dbReference>
<gene>
    <name evidence="8" type="ORF">DFH94DRAFT_783135</name>
</gene>
<dbReference type="InterPro" id="IPR044066">
    <property type="entry name" value="TRIAD_supradom"/>
</dbReference>
<proteinExistence type="predicted"/>
<evidence type="ECO:0000256" key="3">
    <source>
        <dbReference type="ARBA" id="ARBA00022737"/>
    </source>
</evidence>
<dbReference type="PROSITE" id="PS51873">
    <property type="entry name" value="TRIAD"/>
    <property type="match status" value="1"/>
</dbReference>